<name>A0ABS1J4X1_9BACL</name>
<keyword evidence="3" id="KW-1185">Reference proteome</keyword>
<dbReference type="RefSeq" id="WP_201630551.1">
    <property type="nucleotide sequence ID" value="NZ_JAEQNB010000001.1"/>
</dbReference>
<accession>A0ABS1J4X1</accession>
<evidence type="ECO:0000256" key="1">
    <source>
        <dbReference type="SAM" id="MobiDB-lite"/>
    </source>
</evidence>
<protein>
    <submittedName>
        <fullName evidence="2">Uncharacterized protein</fullName>
    </submittedName>
</protein>
<organism evidence="2 3">
    <name type="scientific">Tumebacillus amylolyticus</name>
    <dbReference type="NCBI Taxonomy" id="2801339"/>
    <lineage>
        <taxon>Bacteria</taxon>
        <taxon>Bacillati</taxon>
        <taxon>Bacillota</taxon>
        <taxon>Bacilli</taxon>
        <taxon>Bacillales</taxon>
        <taxon>Alicyclobacillaceae</taxon>
        <taxon>Tumebacillus</taxon>
    </lineage>
</organism>
<gene>
    <name evidence="2" type="ORF">JJB07_01575</name>
</gene>
<dbReference type="EMBL" id="JAEQNB010000001">
    <property type="protein sequence ID" value="MBL0385323.1"/>
    <property type="molecule type" value="Genomic_DNA"/>
</dbReference>
<feature type="region of interest" description="Disordered" evidence="1">
    <location>
        <begin position="51"/>
        <end position="104"/>
    </location>
</feature>
<sequence length="201" mass="21589">MAGSKKKGRKTLEKRVRTLQACLATLESSQPTYETTKRILEAEIELAKAELKTAPKAKAKSSPTKKSAGKSLPAAKPKSKRSPLPGGASFPSFQLPNPKSPTFAEDSMKHLGTLRNHLKKYHGYMSRADQMFDALHGVGTHLHKEGVLPKVIGGKFKDMTAGEWSTLLMALMNSPLAGFLLGGGGNSGGSEQSEEKQEDGQ</sequence>
<proteinExistence type="predicted"/>
<evidence type="ECO:0000313" key="2">
    <source>
        <dbReference type="EMBL" id="MBL0385323.1"/>
    </source>
</evidence>
<comment type="caution">
    <text evidence="2">The sequence shown here is derived from an EMBL/GenBank/DDBJ whole genome shotgun (WGS) entry which is preliminary data.</text>
</comment>
<feature type="region of interest" description="Disordered" evidence="1">
    <location>
        <begin position="181"/>
        <end position="201"/>
    </location>
</feature>
<reference evidence="2 3" key="1">
    <citation type="submission" date="2021-01" db="EMBL/GenBank/DDBJ databases">
        <title>Tumebacillus sp. strain ITR2 16S ribosomal RNA gene Genome sequencing and assembly.</title>
        <authorList>
            <person name="Kang M."/>
        </authorList>
    </citation>
    <scope>NUCLEOTIDE SEQUENCE [LARGE SCALE GENOMIC DNA]</scope>
    <source>
        <strain evidence="2 3">ITR2</strain>
    </source>
</reference>
<evidence type="ECO:0000313" key="3">
    <source>
        <dbReference type="Proteomes" id="UP000602284"/>
    </source>
</evidence>
<dbReference type="Proteomes" id="UP000602284">
    <property type="component" value="Unassembled WGS sequence"/>
</dbReference>
<feature type="compositionally biased region" description="Low complexity" evidence="1">
    <location>
        <begin position="54"/>
        <end position="71"/>
    </location>
</feature>